<dbReference type="Proteomes" id="UP000502677">
    <property type="component" value="Chromosome"/>
</dbReference>
<reference evidence="3 4" key="1">
    <citation type="submission" date="2020-03" db="EMBL/GenBank/DDBJ databases">
        <title>Leucobacter sp. nov., isolated from beetles.</title>
        <authorList>
            <person name="Hyun D.-W."/>
            <person name="Bae J.-W."/>
        </authorList>
    </citation>
    <scope>NUCLEOTIDE SEQUENCE [LARGE SCALE GENOMIC DNA]</scope>
    <source>
        <strain evidence="3 4">HDW9C</strain>
    </source>
</reference>
<gene>
    <name evidence="3" type="ORF">G7068_07675</name>
</gene>
<organism evidence="3 4">
    <name type="scientific">Leucobacter viscericola</name>
    <dbReference type="NCBI Taxonomy" id="2714935"/>
    <lineage>
        <taxon>Bacteria</taxon>
        <taxon>Bacillati</taxon>
        <taxon>Actinomycetota</taxon>
        <taxon>Actinomycetes</taxon>
        <taxon>Micrococcales</taxon>
        <taxon>Microbacteriaceae</taxon>
        <taxon>Leucobacter</taxon>
    </lineage>
</organism>
<proteinExistence type="predicted"/>
<name>A0A6G7XFE5_9MICO</name>
<dbReference type="KEGG" id="lvi:G7068_07675"/>
<keyword evidence="4" id="KW-1185">Reference proteome</keyword>
<keyword evidence="2" id="KW-1133">Transmembrane helix</keyword>
<evidence type="ECO:0000313" key="3">
    <source>
        <dbReference type="EMBL" id="QIK63091.1"/>
    </source>
</evidence>
<evidence type="ECO:0000256" key="1">
    <source>
        <dbReference type="SAM" id="MobiDB-lite"/>
    </source>
</evidence>
<keyword evidence="2" id="KW-0472">Membrane</keyword>
<evidence type="ECO:0000313" key="4">
    <source>
        <dbReference type="Proteomes" id="UP000502677"/>
    </source>
</evidence>
<dbReference type="RefSeq" id="WP_166290794.1">
    <property type="nucleotide sequence ID" value="NZ_CP049863.1"/>
</dbReference>
<sequence>MVSEDRNPAGARSYVSSTEGAPPLPPKGGYHGASRATVHTRAVAEPRLETATLQRNRVRSHWLGWVALSLAIVFALVLVVMAFSGAADAVFSVTVFVVQLAVIAAVVAALVTKRARRLGIAALAVVLLCNVATVGSLGVLQTASAGSYAVSKSTGQLHREAFPGVEDYSEQEILAQPSLEAERDRVAKVFEQVRDRLSRDYGVTWTKTSDEQVKPERNGQGGESMLKQVTFEGWTTNEPVHDLKQKRDMIATADEVLMANNAAGLISMNEYESGLPAARMKDLYGSVKPDEQAIWDYLSWDGWQPTRLYVGITDLSRDPTGDFRAAAEARRLNPSDPVDGFTLNAYSTPLLAEGDVKEFKERMRGY</sequence>
<keyword evidence="2" id="KW-0812">Transmembrane</keyword>
<dbReference type="AlphaFoldDB" id="A0A6G7XFE5"/>
<accession>A0A6G7XFE5</accession>
<feature type="transmembrane region" description="Helical" evidence="2">
    <location>
        <begin position="89"/>
        <end position="111"/>
    </location>
</feature>
<protein>
    <submittedName>
        <fullName evidence="3">Uncharacterized protein</fullName>
    </submittedName>
</protein>
<dbReference type="EMBL" id="CP049863">
    <property type="protein sequence ID" value="QIK63091.1"/>
    <property type="molecule type" value="Genomic_DNA"/>
</dbReference>
<feature type="region of interest" description="Disordered" evidence="1">
    <location>
        <begin position="1"/>
        <end position="31"/>
    </location>
</feature>
<feature type="transmembrane region" description="Helical" evidence="2">
    <location>
        <begin position="118"/>
        <end position="140"/>
    </location>
</feature>
<feature type="transmembrane region" description="Helical" evidence="2">
    <location>
        <begin position="62"/>
        <end position="83"/>
    </location>
</feature>
<evidence type="ECO:0000256" key="2">
    <source>
        <dbReference type="SAM" id="Phobius"/>
    </source>
</evidence>